<dbReference type="EMBL" id="UINC01143436">
    <property type="protein sequence ID" value="SVD32365.1"/>
    <property type="molecule type" value="Genomic_DNA"/>
</dbReference>
<reference evidence="1" key="1">
    <citation type="submission" date="2018-05" db="EMBL/GenBank/DDBJ databases">
        <authorList>
            <person name="Lanie J.A."/>
            <person name="Ng W.-L."/>
            <person name="Kazmierczak K.M."/>
            <person name="Andrzejewski T.M."/>
            <person name="Davidsen T.M."/>
            <person name="Wayne K.J."/>
            <person name="Tettelin H."/>
            <person name="Glass J.I."/>
            <person name="Rusch D."/>
            <person name="Podicherti R."/>
            <person name="Tsui H.-C.T."/>
            <person name="Winkler M.E."/>
        </authorList>
    </citation>
    <scope>NUCLEOTIDE SEQUENCE</scope>
</reference>
<sequence length="41" mass="4838">MFWLTFKHADPLRHMPYNPGGNHGAHHEHQYDQGFFFLGQA</sequence>
<gene>
    <name evidence="1" type="ORF">METZ01_LOCUS385219</name>
</gene>
<accession>A0A382UEU9</accession>
<evidence type="ECO:0000313" key="1">
    <source>
        <dbReference type="EMBL" id="SVD32365.1"/>
    </source>
</evidence>
<feature type="non-terminal residue" evidence="1">
    <location>
        <position position="41"/>
    </location>
</feature>
<proteinExistence type="predicted"/>
<dbReference type="AlphaFoldDB" id="A0A382UEU9"/>
<organism evidence="1">
    <name type="scientific">marine metagenome</name>
    <dbReference type="NCBI Taxonomy" id="408172"/>
    <lineage>
        <taxon>unclassified sequences</taxon>
        <taxon>metagenomes</taxon>
        <taxon>ecological metagenomes</taxon>
    </lineage>
</organism>
<name>A0A382UEU9_9ZZZZ</name>
<protein>
    <submittedName>
        <fullName evidence="1">Uncharacterized protein</fullName>
    </submittedName>
</protein>